<accession>A0A2D1UBH8</accession>
<dbReference type="GO" id="GO:0003700">
    <property type="term" value="F:DNA-binding transcription factor activity"/>
    <property type="evidence" value="ECO:0007669"/>
    <property type="project" value="InterPro"/>
</dbReference>
<sequence length="300" mass="34784">MNEKKIQDGFEGEKYIAIPESAWKSAIKDNPVMTQLYVTYIGYFPKAAYHYRERPKGCADNILIYCTRGKGWFIINNTRLEVGPNEFIIVPATKVAMSYGADINDPWTIHWVHFSGKDIDSFNKGFNINLYDGAQQILLNEKGLQIWESMYQNLELGYSKENLTNTNLCMYHLLATFLYPDKHSNVKVQDEKNMIKETVAYMKNNLAEKLTVEDLACKNNLSTSHFSKMFKKSTGMSPMDYLIHLKLQRACVQLYNSETKVKEIATSLGYDDPFHFSRLFKKNMRISPNQYRANRRKKLG</sequence>
<dbReference type="GO" id="GO:0043565">
    <property type="term" value="F:sequence-specific DNA binding"/>
    <property type="evidence" value="ECO:0007669"/>
    <property type="project" value="InterPro"/>
</dbReference>
<dbReference type="OrthoDB" id="9813413at2"/>
<evidence type="ECO:0000256" key="3">
    <source>
        <dbReference type="ARBA" id="ARBA00023163"/>
    </source>
</evidence>
<proteinExistence type="predicted"/>
<dbReference type="InterPro" id="IPR018062">
    <property type="entry name" value="HTH_AraC-typ_CS"/>
</dbReference>
<name>A0A2D1UBH8_9SPHI</name>
<evidence type="ECO:0000313" key="6">
    <source>
        <dbReference type="Proteomes" id="UP000223749"/>
    </source>
</evidence>
<feature type="domain" description="HTH araC/xylS-type" evidence="4">
    <location>
        <begin position="196"/>
        <end position="294"/>
    </location>
</feature>
<dbReference type="InterPro" id="IPR009057">
    <property type="entry name" value="Homeodomain-like_sf"/>
</dbReference>
<dbReference type="CDD" id="cd06986">
    <property type="entry name" value="cupin_MmsR-like_N"/>
    <property type="match status" value="1"/>
</dbReference>
<dbReference type="Gene3D" id="1.10.10.60">
    <property type="entry name" value="Homeodomain-like"/>
    <property type="match status" value="2"/>
</dbReference>
<keyword evidence="3" id="KW-0804">Transcription</keyword>
<dbReference type="AlphaFoldDB" id="A0A2D1UBH8"/>
<dbReference type="PROSITE" id="PS01124">
    <property type="entry name" value="HTH_ARAC_FAMILY_2"/>
    <property type="match status" value="1"/>
</dbReference>
<dbReference type="InterPro" id="IPR037923">
    <property type="entry name" value="HTH-like"/>
</dbReference>
<dbReference type="SMART" id="SM00342">
    <property type="entry name" value="HTH_ARAC"/>
    <property type="match status" value="1"/>
</dbReference>
<dbReference type="RefSeq" id="WP_099440821.1">
    <property type="nucleotide sequence ID" value="NZ_CP024091.1"/>
</dbReference>
<dbReference type="Pfam" id="PF12833">
    <property type="entry name" value="HTH_18"/>
    <property type="match status" value="1"/>
</dbReference>
<dbReference type="PANTHER" id="PTHR43280:SF30">
    <property type="entry name" value="MMSAB OPERON REGULATORY PROTEIN"/>
    <property type="match status" value="1"/>
</dbReference>
<dbReference type="Proteomes" id="UP000223749">
    <property type="component" value="Chromosome"/>
</dbReference>
<evidence type="ECO:0000259" key="4">
    <source>
        <dbReference type="PROSITE" id="PS01124"/>
    </source>
</evidence>
<keyword evidence="6" id="KW-1185">Reference proteome</keyword>
<dbReference type="InterPro" id="IPR018060">
    <property type="entry name" value="HTH_AraC"/>
</dbReference>
<dbReference type="InterPro" id="IPR003313">
    <property type="entry name" value="AraC-bd"/>
</dbReference>
<gene>
    <name evidence="5" type="ORF">CPT03_21965</name>
</gene>
<dbReference type="EMBL" id="CP024091">
    <property type="protein sequence ID" value="ATP58943.1"/>
    <property type="molecule type" value="Genomic_DNA"/>
</dbReference>
<organism evidence="5 6">
    <name type="scientific">Pedobacter ginsengisoli</name>
    <dbReference type="NCBI Taxonomy" id="363852"/>
    <lineage>
        <taxon>Bacteria</taxon>
        <taxon>Pseudomonadati</taxon>
        <taxon>Bacteroidota</taxon>
        <taxon>Sphingobacteriia</taxon>
        <taxon>Sphingobacteriales</taxon>
        <taxon>Sphingobacteriaceae</taxon>
        <taxon>Pedobacter</taxon>
    </lineage>
</organism>
<dbReference type="Gene3D" id="2.60.120.280">
    <property type="entry name" value="Regulatory protein AraC"/>
    <property type="match status" value="1"/>
</dbReference>
<evidence type="ECO:0000313" key="5">
    <source>
        <dbReference type="EMBL" id="ATP58943.1"/>
    </source>
</evidence>
<dbReference type="InterPro" id="IPR020449">
    <property type="entry name" value="Tscrpt_reg_AraC-type_HTH"/>
</dbReference>
<dbReference type="Pfam" id="PF02311">
    <property type="entry name" value="AraC_binding"/>
    <property type="match status" value="1"/>
</dbReference>
<dbReference type="PRINTS" id="PR00032">
    <property type="entry name" value="HTHARAC"/>
</dbReference>
<reference evidence="5 6" key="1">
    <citation type="submission" date="2017-10" db="EMBL/GenBank/DDBJ databases">
        <title>Whole genome of Pedobacter ginsengisoli T01R-27 isolated from tomato rhizosphere.</title>
        <authorList>
            <person name="Weon H.-Y."/>
            <person name="Lee S.A."/>
            <person name="Sang M.K."/>
            <person name="Song J."/>
        </authorList>
    </citation>
    <scope>NUCLEOTIDE SEQUENCE [LARGE SCALE GENOMIC DNA]</scope>
    <source>
        <strain evidence="5 6">T01R-27</strain>
    </source>
</reference>
<evidence type="ECO:0000256" key="2">
    <source>
        <dbReference type="ARBA" id="ARBA00023125"/>
    </source>
</evidence>
<keyword evidence="1" id="KW-0805">Transcription regulation</keyword>
<dbReference type="SUPFAM" id="SSF46689">
    <property type="entry name" value="Homeodomain-like"/>
    <property type="match status" value="2"/>
</dbReference>
<dbReference type="KEGG" id="pgs:CPT03_21965"/>
<keyword evidence="2" id="KW-0238">DNA-binding</keyword>
<evidence type="ECO:0000256" key="1">
    <source>
        <dbReference type="ARBA" id="ARBA00023015"/>
    </source>
</evidence>
<protein>
    <submittedName>
        <fullName evidence="5">AraC family transcriptional regulator</fullName>
    </submittedName>
</protein>
<dbReference type="SUPFAM" id="SSF51215">
    <property type="entry name" value="Regulatory protein AraC"/>
    <property type="match status" value="1"/>
</dbReference>
<dbReference type="PROSITE" id="PS00041">
    <property type="entry name" value="HTH_ARAC_FAMILY_1"/>
    <property type="match status" value="1"/>
</dbReference>
<dbReference type="PANTHER" id="PTHR43280">
    <property type="entry name" value="ARAC-FAMILY TRANSCRIPTIONAL REGULATOR"/>
    <property type="match status" value="1"/>
</dbReference>